<dbReference type="EMBL" id="CP001823">
    <property type="protein sequence ID" value="ACZ38459.1"/>
    <property type="molecule type" value="Genomic_DNA"/>
</dbReference>
<gene>
    <name evidence="2" type="ordered locus">Sthe_1023</name>
</gene>
<dbReference type="HOGENOM" id="CLU_045532_2_2_0"/>
<dbReference type="Proteomes" id="UP000002027">
    <property type="component" value="Chromosome 1"/>
</dbReference>
<dbReference type="SMART" id="SM00046">
    <property type="entry name" value="DAGKc"/>
    <property type="match status" value="1"/>
</dbReference>
<dbReference type="Gene3D" id="2.60.200.40">
    <property type="match status" value="1"/>
</dbReference>
<evidence type="ECO:0000313" key="2">
    <source>
        <dbReference type="EMBL" id="ACZ38459.1"/>
    </source>
</evidence>
<dbReference type="InterPro" id="IPR001206">
    <property type="entry name" value="Diacylglycerol_kinase_cat_dom"/>
</dbReference>
<dbReference type="Gene3D" id="3.40.50.10330">
    <property type="entry name" value="Probable inorganic polyphosphate/atp-NAD kinase, domain 1"/>
    <property type="match status" value="1"/>
</dbReference>
<dbReference type="InterPro" id="IPR016064">
    <property type="entry name" value="NAD/diacylglycerol_kinase_sf"/>
</dbReference>
<organism evidence="2 3">
    <name type="scientific">Sphaerobacter thermophilus (strain ATCC 49802 / DSM 20745 / KCCM 41009 / NCIMB 13125 / S 6022)</name>
    <dbReference type="NCBI Taxonomy" id="479434"/>
    <lineage>
        <taxon>Bacteria</taxon>
        <taxon>Pseudomonadati</taxon>
        <taxon>Thermomicrobiota</taxon>
        <taxon>Thermomicrobia</taxon>
        <taxon>Sphaerobacterales</taxon>
        <taxon>Sphaerobacterineae</taxon>
        <taxon>Sphaerobacteraceae</taxon>
        <taxon>Sphaerobacter</taxon>
    </lineage>
</organism>
<dbReference type="InParanoid" id="D1C2J2"/>
<protein>
    <submittedName>
        <fullName evidence="2">Diacylglycerol kinase catalytic region</fullName>
    </submittedName>
</protein>
<reference evidence="3" key="1">
    <citation type="submission" date="2009-11" db="EMBL/GenBank/DDBJ databases">
        <title>The complete chromosome 1 of Sphaerobacter thermophilus DSM 20745.</title>
        <authorList>
            <person name="Lucas S."/>
            <person name="Copeland A."/>
            <person name="Lapidus A."/>
            <person name="Glavina del Rio T."/>
            <person name="Dalin E."/>
            <person name="Tice H."/>
            <person name="Bruce D."/>
            <person name="Goodwin L."/>
            <person name="Pitluck S."/>
            <person name="Kyrpides N."/>
            <person name="Mavromatis K."/>
            <person name="Ivanova N."/>
            <person name="Mikhailova N."/>
            <person name="LaButti K.M."/>
            <person name="Clum A."/>
            <person name="Sun H.I."/>
            <person name="Brettin T."/>
            <person name="Detter J.C."/>
            <person name="Han C."/>
            <person name="Larimer F."/>
            <person name="Land M."/>
            <person name="Hauser L."/>
            <person name="Markowitz V."/>
            <person name="Cheng J.F."/>
            <person name="Hugenholtz P."/>
            <person name="Woyke T."/>
            <person name="Wu D."/>
            <person name="Steenblock K."/>
            <person name="Schneider S."/>
            <person name="Pukall R."/>
            <person name="Goeker M."/>
            <person name="Klenk H.P."/>
            <person name="Eisen J.A."/>
        </authorList>
    </citation>
    <scope>NUCLEOTIDE SEQUENCE [LARGE SCALE GENOMIC DNA]</scope>
    <source>
        <strain evidence="3">ATCC 49802 / DSM 20745 / S 6022</strain>
    </source>
</reference>
<dbReference type="InterPro" id="IPR045540">
    <property type="entry name" value="YegS/DAGK_C"/>
</dbReference>
<accession>D1C2J2</accession>
<dbReference type="AlphaFoldDB" id="D1C2J2"/>
<dbReference type="PROSITE" id="PS50146">
    <property type="entry name" value="DAGK"/>
    <property type="match status" value="1"/>
</dbReference>
<keyword evidence="3" id="KW-1185">Reference proteome</keyword>
<dbReference type="Pfam" id="PF00781">
    <property type="entry name" value="DAGK_cat"/>
    <property type="match status" value="1"/>
</dbReference>
<evidence type="ECO:0000259" key="1">
    <source>
        <dbReference type="PROSITE" id="PS50146"/>
    </source>
</evidence>
<dbReference type="PANTHER" id="PTHR30492:SF0">
    <property type="entry name" value="METHYLGLYOXAL SYNTHASE"/>
    <property type="match status" value="1"/>
</dbReference>
<dbReference type="PANTHER" id="PTHR30492">
    <property type="entry name" value="METHYLGLYOXAL SYNTHASE"/>
    <property type="match status" value="1"/>
</dbReference>
<dbReference type="SUPFAM" id="SSF111331">
    <property type="entry name" value="NAD kinase/diacylglycerol kinase-like"/>
    <property type="match status" value="1"/>
</dbReference>
<dbReference type="KEGG" id="sti:Sthe_1023"/>
<dbReference type="STRING" id="479434.Sthe_1023"/>
<dbReference type="InterPro" id="IPR004363">
    <property type="entry name" value="Methylgl_synth"/>
</dbReference>
<reference evidence="2 3" key="2">
    <citation type="journal article" date="2010" name="Stand. Genomic Sci.">
        <title>Complete genome sequence of Desulfohalobium retbaense type strain (HR(100)).</title>
        <authorList>
            <person name="Spring S."/>
            <person name="Nolan M."/>
            <person name="Lapidus A."/>
            <person name="Glavina Del Rio T."/>
            <person name="Copeland A."/>
            <person name="Tice H."/>
            <person name="Cheng J.F."/>
            <person name="Lucas S."/>
            <person name="Land M."/>
            <person name="Chen F."/>
            <person name="Bruce D."/>
            <person name="Goodwin L."/>
            <person name="Pitluck S."/>
            <person name="Ivanova N."/>
            <person name="Mavromatis K."/>
            <person name="Mikhailova N."/>
            <person name="Pati A."/>
            <person name="Chen A."/>
            <person name="Palaniappan K."/>
            <person name="Hauser L."/>
            <person name="Chang Y.J."/>
            <person name="Jeffries C.D."/>
            <person name="Munk C."/>
            <person name="Kiss H."/>
            <person name="Chain P."/>
            <person name="Han C."/>
            <person name="Brettin T."/>
            <person name="Detter J.C."/>
            <person name="Schuler E."/>
            <person name="Goker M."/>
            <person name="Rohde M."/>
            <person name="Bristow J."/>
            <person name="Eisen J.A."/>
            <person name="Markowitz V."/>
            <person name="Hugenholtz P."/>
            <person name="Kyrpides N.C."/>
            <person name="Klenk H.P."/>
        </authorList>
    </citation>
    <scope>NUCLEOTIDE SEQUENCE [LARGE SCALE GENOMIC DNA]</scope>
    <source>
        <strain evidence="3">ATCC 49802 / DSM 20745 / S 6022</strain>
    </source>
</reference>
<sequence length="277" mass="29685">MLQSTLGRVYDVRVLRTGYPGDARDLARQSAKSSDVVLAVGGDGTVADVASGLVGSNTPLAIIPTGSANAVARSLGIPLQPAAAARILVRPHDRRTLDVALAGERAVVHMAGSGYDALVMRDAQRSLKRLARWLAYVPPALKHLTVPMTRYRITVDGETTECVARMVLVANGAFVLDPWLRFGDDIRPDDGVLDVCVFDPPHLAATLTLLLWFLVGHVGRSRFARRLRGRHVRVEASPPAPIELDGDYAGTTPLEMKVCPAAIQVIVPRGAGEPIAR</sequence>
<proteinExistence type="predicted"/>
<dbReference type="GO" id="GO:0016301">
    <property type="term" value="F:kinase activity"/>
    <property type="evidence" value="ECO:0007669"/>
    <property type="project" value="UniProtKB-KW"/>
</dbReference>
<dbReference type="Pfam" id="PF19279">
    <property type="entry name" value="YegS_C"/>
    <property type="match status" value="1"/>
</dbReference>
<dbReference type="GO" id="GO:0005829">
    <property type="term" value="C:cytosol"/>
    <property type="evidence" value="ECO:0007669"/>
    <property type="project" value="TreeGrafter"/>
</dbReference>
<dbReference type="GO" id="GO:0019242">
    <property type="term" value="P:methylglyoxal biosynthetic process"/>
    <property type="evidence" value="ECO:0007669"/>
    <property type="project" value="InterPro"/>
</dbReference>
<dbReference type="GO" id="GO:0008929">
    <property type="term" value="F:methylglyoxal synthase activity"/>
    <property type="evidence" value="ECO:0007669"/>
    <property type="project" value="InterPro"/>
</dbReference>
<name>D1C2J2_SPHTD</name>
<feature type="domain" description="DAGKc" evidence="1">
    <location>
        <begin position="1"/>
        <end position="106"/>
    </location>
</feature>
<dbReference type="eggNOG" id="COG1597">
    <property type="taxonomic scope" value="Bacteria"/>
</dbReference>
<dbReference type="InterPro" id="IPR017438">
    <property type="entry name" value="ATP-NAD_kinase_N"/>
</dbReference>
<keyword evidence="2" id="KW-0808">Transferase</keyword>
<evidence type="ECO:0000313" key="3">
    <source>
        <dbReference type="Proteomes" id="UP000002027"/>
    </source>
</evidence>
<keyword evidence="2" id="KW-0418">Kinase</keyword>